<evidence type="ECO:0000313" key="3">
    <source>
        <dbReference type="WBParaSite" id="Pan_g14249.t1"/>
    </source>
</evidence>
<dbReference type="WBParaSite" id="Pan_g14249.t1">
    <property type="protein sequence ID" value="Pan_g14249.t1"/>
    <property type="gene ID" value="Pan_g14249"/>
</dbReference>
<keyword evidence="2" id="KW-1185">Reference proteome</keyword>
<dbReference type="AlphaFoldDB" id="A0A7E4UY69"/>
<reference evidence="2" key="1">
    <citation type="journal article" date="2013" name="Genetics">
        <title>The draft genome and transcriptome of Panagrellus redivivus are shaped by the harsh demands of a free-living lifestyle.</title>
        <authorList>
            <person name="Srinivasan J."/>
            <person name="Dillman A.R."/>
            <person name="Macchietto M.G."/>
            <person name="Heikkinen L."/>
            <person name="Lakso M."/>
            <person name="Fracchia K.M."/>
            <person name="Antoshechkin I."/>
            <person name="Mortazavi A."/>
            <person name="Wong G."/>
            <person name="Sternberg P.W."/>
        </authorList>
    </citation>
    <scope>NUCLEOTIDE SEQUENCE [LARGE SCALE GENOMIC DNA]</scope>
    <source>
        <strain evidence="2">MT8872</strain>
    </source>
</reference>
<organism evidence="2 3">
    <name type="scientific">Panagrellus redivivus</name>
    <name type="common">Microworm</name>
    <dbReference type="NCBI Taxonomy" id="6233"/>
    <lineage>
        <taxon>Eukaryota</taxon>
        <taxon>Metazoa</taxon>
        <taxon>Ecdysozoa</taxon>
        <taxon>Nematoda</taxon>
        <taxon>Chromadorea</taxon>
        <taxon>Rhabditida</taxon>
        <taxon>Tylenchina</taxon>
        <taxon>Panagrolaimomorpha</taxon>
        <taxon>Panagrolaimoidea</taxon>
        <taxon>Panagrolaimidae</taxon>
        <taxon>Panagrellus</taxon>
    </lineage>
</organism>
<accession>A0A7E4UY69</accession>
<evidence type="ECO:0000256" key="1">
    <source>
        <dbReference type="SAM" id="MobiDB-lite"/>
    </source>
</evidence>
<proteinExistence type="predicted"/>
<reference evidence="3" key="2">
    <citation type="submission" date="2020-10" db="UniProtKB">
        <authorList>
            <consortium name="WormBaseParasite"/>
        </authorList>
    </citation>
    <scope>IDENTIFICATION</scope>
</reference>
<evidence type="ECO:0000313" key="2">
    <source>
        <dbReference type="Proteomes" id="UP000492821"/>
    </source>
</evidence>
<feature type="region of interest" description="Disordered" evidence="1">
    <location>
        <begin position="57"/>
        <end position="94"/>
    </location>
</feature>
<protein>
    <submittedName>
        <fullName evidence="3">Uncharacterized protein</fullName>
    </submittedName>
</protein>
<dbReference type="Proteomes" id="UP000492821">
    <property type="component" value="Unassembled WGS sequence"/>
</dbReference>
<name>A0A7E4UY69_PANRE</name>
<sequence>MSLQVAILHSSVQLNLHFHGPYIIFSTAERPGSSIVSSSLPFVIFLNASNASSAFRPQDDVSDVFPPSAPQSPVNRLLEAPQELTPLAGEGRDA</sequence>